<dbReference type="EMBL" id="KV442036">
    <property type="protein sequence ID" value="OAQ30233.1"/>
    <property type="molecule type" value="Genomic_DNA"/>
</dbReference>
<evidence type="ECO:0000313" key="3">
    <source>
        <dbReference type="Proteomes" id="UP000078512"/>
    </source>
</evidence>
<protein>
    <submittedName>
        <fullName evidence="2">Uncharacterized protein</fullName>
    </submittedName>
</protein>
<feature type="compositionally biased region" description="Polar residues" evidence="1">
    <location>
        <begin position="154"/>
        <end position="165"/>
    </location>
</feature>
<sequence>MSRKTSPRIIFSDEESSWICSGEEISPELYFEKFRSSGHLSSEEHQRYSRLLDKGDFCLDCMRRLRSDFDTWKINKAPQFWLDRRTHNSAMRMAAKLVEGSEPFASESIDRNMSKVLQRQQNIQRLDVGDDVDASEGERSDSGGSSTTEVAGTHVSNDSQGQGIQVSEEDLTRAQATPFYGLIEYIFKKTRGEAVALPEIPQSFSSSSHREMFMRVRADLDMTNELSKDTLTVLSGIINTISPAAQEFTLYPMIKAESLVPSLSSKLPKIEALLAELLTALCPDLDNDSQAEATLVGLQMKVWELLAKSARDGGTKNKEEKAATTLLKVMNQICALLENRQLEPPHSEHVFVSAWSNIMNALFQGSLVRVIPGELASAAAKDSRVMVEEEFGLTNKYICGRKVDLSVRVYADHTWQNEIAVYEFKSSNASDAVCRHQQHKSVRLNGAILLDLEQRGVNISSNYPIIAEGRGLALDFYTLRRYDDVLGAGRSTLSRVWLPSHEVQLKQFLRSDSLHMLLAFAEHMRKFSVAVIDAFALIDHGPLPSTPPQQHKRLDPYILFTPSKSNKKARVADRVEDTD</sequence>
<keyword evidence="3" id="KW-1185">Reference proteome</keyword>
<gene>
    <name evidence="2" type="ORF">K457DRAFT_137325</name>
</gene>
<accession>A0A197JZ57</accession>
<reference evidence="2 3" key="1">
    <citation type="submission" date="2016-05" db="EMBL/GenBank/DDBJ databases">
        <title>Genome sequencing reveals origins of a unique bacterial endosymbiosis in the earliest lineages of terrestrial Fungi.</title>
        <authorList>
            <consortium name="DOE Joint Genome Institute"/>
            <person name="Uehling J."/>
            <person name="Gryganskyi A."/>
            <person name="Hameed K."/>
            <person name="Tschaplinski T."/>
            <person name="Misztal P."/>
            <person name="Wu S."/>
            <person name="Desiro A."/>
            <person name="Vande Pol N."/>
            <person name="Du Z.-Y."/>
            <person name="Zienkiewicz A."/>
            <person name="Zienkiewicz K."/>
            <person name="Morin E."/>
            <person name="Tisserant E."/>
            <person name="Splivallo R."/>
            <person name="Hainaut M."/>
            <person name="Henrissat B."/>
            <person name="Ohm R."/>
            <person name="Kuo A."/>
            <person name="Yan J."/>
            <person name="Lipzen A."/>
            <person name="Nolan M."/>
            <person name="Labutti K."/>
            <person name="Barry K."/>
            <person name="Goldstein A."/>
            <person name="Labbe J."/>
            <person name="Schadt C."/>
            <person name="Tuskan G."/>
            <person name="Grigoriev I."/>
            <person name="Martin F."/>
            <person name="Vilgalys R."/>
            <person name="Bonito G."/>
        </authorList>
    </citation>
    <scope>NUCLEOTIDE SEQUENCE [LARGE SCALE GENOMIC DNA]</scope>
    <source>
        <strain evidence="2 3">AG-77</strain>
    </source>
</reference>
<evidence type="ECO:0000256" key="1">
    <source>
        <dbReference type="SAM" id="MobiDB-lite"/>
    </source>
</evidence>
<evidence type="ECO:0000313" key="2">
    <source>
        <dbReference type="EMBL" id="OAQ30233.1"/>
    </source>
</evidence>
<dbReference type="OrthoDB" id="2423781at2759"/>
<dbReference type="Proteomes" id="UP000078512">
    <property type="component" value="Unassembled WGS sequence"/>
</dbReference>
<name>A0A197JZ57_9FUNG</name>
<feature type="region of interest" description="Disordered" evidence="1">
    <location>
        <begin position="125"/>
        <end position="165"/>
    </location>
</feature>
<dbReference type="AlphaFoldDB" id="A0A197JZ57"/>
<proteinExistence type="predicted"/>
<organism evidence="2 3">
    <name type="scientific">Linnemannia elongata AG-77</name>
    <dbReference type="NCBI Taxonomy" id="1314771"/>
    <lineage>
        <taxon>Eukaryota</taxon>
        <taxon>Fungi</taxon>
        <taxon>Fungi incertae sedis</taxon>
        <taxon>Mucoromycota</taxon>
        <taxon>Mortierellomycotina</taxon>
        <taxon>Mortierellomycetes</taxon>
        <taxon>Mortierellales</taxon>
        <taxon>Mortierellaceae</taxon>
        <taxon>Linnemannia</taxon>
    </lineage>
</organism>